<comment type="caution">
    <text evidence="2">The sequence shown here is derived from an EMBL/GenBank/DDBJ whole genome shotgun (WGS) entry which is preliminary data.</text>
</comment>
<dbReference type="Proteomes" id="UP000237684">
    <property type="component" value="Unassembled WGS sequence"/>
</dbReference>
<dbReference type="RefSeq" id="WP_105484036.1">
    <property type="nucleotide sequence ID" value="NZ_NIGF01000010.1"/>
</dbReference>
<name>A0A2S8SS32_9BACT</name>
<feature type="region of interest" description="Disordered" evidence="1">
    <location>
        <begin position="195"/>
        <end position="214"/>
    </location>
</feature>
<evidence type="ECO:0000313" key="2">
    <source>
        <dbReference type="EMBL" id="PQV63622.1"/>
    </source>
</evidence>
<accession>A0A2S8SS32</accession>
<dbReference type="EMBL" id="NIGF01000010">
    <property type="protein sequence ID" value="PQV63622.1"/>
    <property type="molecule type" value="Genomic_DNA"/>
</dbReference>
<proteinExistence type="predicted"/>
<dbReference type="AlphaFoldDB" id="A0A2S8SS32"/>
<reference evidence="2 3" key="1">
    <citation type="journal article" date="2018" name="Syst. Appl. Microbiol.">
        <title>Abditibacterium utsteinense sp. nov., the first cultivated member of candidate phylum FBP, isolated from ice-free Antarctic soil samples.</title>
        <authorList>
            <person name="Tahon G."/>
            <person name="Tytgat B."/>
            <person name="Lebbe L."/>
            <person name="Carlier A."/>
            <person name="Willems A."/>
        </authorList>
    </citation>
    <scope>NUCLEOTIDE SEQUENCE [LARGE SCALE GENOMIC DNA]</scope>
    <source>
        <strain evidence="2 3">LMG 29911</strain>
    </source>
</reference>
<organism evidence="2 3">
    <name type="scientific">Abditibacterium utsteinense</name>
    <dbReference type="NCBI Taxonomy" id="1960156"/>
    <lineage>
        <taxon>Bacteria</taxon>
        <taxon>Pseudomonadati</taxon>
        <taxon>Abditibacteriota</taxon>
        <taxon>Abditibacteriia</taxon>
        <taxon>Abditibacteriales</taxon>
        <taxon>Abditibacteriaceae</taxon>
        <taxon>Abditibacterium</taxon>
    </lineage>
</organism>
<sequence length="214" mass="23467">MLHNVAAFEQKYRRDFAPGSNAAKRFDDNTTFLIKIEDLVATHNAALGDFPDEILGKEIDVSTLRTQLRTIVETGQRVFGAEPEKAKKLRIPKKDTVSQLILDARAMRQIAFIHQSAFVAKKMPADFLAQLDSTIAEVWSALRAEQGDLTAQSATTPNLNAILKSALANVRLLDAPIQTKFSANPAVVEEWESASQVDYGQSASELPAAPTESE</sequence>
<keyword evidence="3" id="KW-1185">Reference proteome</keyword>
<evidence type="ECO:0000256" key="1">
    <source>
        <dbReference type="SAM" id="MobiDB-lite"/>
    </source>
</evidence>
<dbReference type="InParanoid" id="A0A2S8SS32"/>
<gene>
    <name evidence="2" type="ORF">B1R32_11088</name>
</gene>
<protein>
    <submittedName>
        <fullName evidence="2">Uncharacterized protein</fullName>
    </submittedName>
</protein>
<evidence type="ECO:0000313" key="3">
    <source>
        <dbReference type="Proteomes" id="UP000237684"/>
    </source>
</evidence>
<feature type="compositionally biased region" description="Polar residues" evidence="1">
    <location>
        <begin position="195"/>
        <end position="204"/>
    </location>
</feature>